<dbReference type="Pfam" id="PF00830">
    <property type="entry name" value="Ribosomal_L28"/>
    <property type="match status" value="1"/>
</dbReference>
<dbReference type="InterPro" id="IPR026569">
    <property type="entry name" value="Ribosomal_bL28"/>
</dbReference>
<evidence type="ECO:0000256" key="3">
    <source>
        <dbReference type="ARBA" id="ARBA00023274"/>
    </source>
</evidence>
<reference evidence="7 8" key="1">
    <citation type="journal article" date="2009" name="Int. J. Syst. Evol. Microbiol.">
        <title>Paenibacillus contaminans sp. nov., isolated from a contaminated laboratory plate.</title>
        <authorList>
            <person name="Chou J.H."/>
            <person name="Lee J.H."/>
            <person name="Lin M.C."/>
            <person name="Chang P.S."/>
            <person name="Arun A.B."/>
            <person name="Young C.C."/>
            <person name="Chen W.M."/>
        </authorList>
    </citation>
    <scope>NUCLEOTIDE SEQUENCE [LARGE SCALE GENOMIC DNA]</scope>
    <source>
        <strain evidence="7 8">CKOBP-6</strain>
    </source>
</reference>
<evidence type="ECO:0000256" key="6">
    <source>
        <dbReference type="SAM" id="MobiDB-lite"/>
    </source>
</evidence>
<feature type="compositionally biased region" description="Polar residues" evidence="6">
    <location>
        <begin position="11"/>
        <end position="22"/>
    </location>
</feature>
<dbReference type="GO" id="GO:1990904">
    <property type="term" value="C:ribonucleoprotein complex"/>
    <property type="evidence" value="ECO:0007669"/>
    <property type="project" value="UniProtKB-KW"/>
</dbReference>
<comment type="similarity">
    <text evidence="1 5">Belongs to the bacterial ribosomal protein bL28 family.</text>
</comment>
<gene>
    <name evidence="5" type="primary">rpmB</name>
    <name evidence="7" type="ORF">DQG23_18735</name>
</gene>
<dbReference type="OrthoDB" id="9805609at2"/>
<dbReference type="NCBIfam" id="TIGR00009">
    <property type="entry name" value="L28"/>
    <property type="match status" value="1"/>
</dbReference>
<organism evidence="7 8">
    <name type="scientific">Paenibacillus contaminans</name>
    <dbReference type="NCBI Taxonomy" id="450362"/>
    <lineage>
        <taxon>Bacteria</taxon>
        <taxon>Bacillati</taxon>
        <taxon>Bacillota</taxon>
        <taxon>Bacilli</taxon>
        <taxon>Bacillales</taxon>
        <taxon>Paenibacillaceae</taxon>
        <taxon>Paenibacillus</taxon>
    </lineage>
</organism>
<name>A0A329MK54_9BACL</name>
<dbReference type="EMBL" id="QMFB01000010">
    <property type="protein sequence ID" value="RAV19958.1"/>
    <property type="molecule type" value="Genomic_DNA"/>
</dbReference>
<dbReference type="AlphaFoldDB" id="A0A329MK54"/>
<evidence type="ECO:0000256" key="1">
    <source>
        <dbReference type="ARBA" id="ARBA00008760"/>
    </source>
</evidence>
<feature type="region of interest" description="Disordered" evidence="6">
    <location>
        <begin position="1"/>
        <end position="27"/>
    </location>
</feature>
<evidence type="ECO:0000313" key="8">
    <source>
        <dbReference type="Proteomes" id="UP000250369"/>
    </source>
</evidence>
<keyword evidence="3 5" id="KW-0687">Ribonucleoprotein</keyword>
<keyword evidence="8" id="KW-1185">Reference proteome</keyword>
<dbReference type="HAMAP" id="MF_00373">
    <property type="entry name" value="Ribosomal_bL28"/>
    <property type="match status" value="1"/>
</dbReference>
<dbReference type="PANTHER" id="PTHR39080">
    <property type="entry name" value="50S RIBOSOMAL PROTEIN L28"/>
    <property type="match status" value="1"/>
</dbReference>
<sequence length="62" mass="6940">MSRKCFITGKSPKQGNNVSHANNKSKRTWGVNVQKVRILVDGKPKRVYVSTRALKSGKVTRV</sequence>
<evidence type="ECO:0000256" key="4">
    <source>
        <dbReference type="ARBA" id="ARBA00035174"/>
    </source>
</evidence>
<proteinExistence type="inferred from homology"/>
<dbReference type="Proteomes" id="UP000250369">
    <property type="component" value="Unassembled WGS sequence"/>
</dbReference>
<dbReference type="GO" id="GO:0006412">
    <property type="term" value="P:translation"/>
    <property type="evidence" value="ECO:0007669"/>
    <property type="project" value="UniProtKB-UniRule"/>
</dbReference>
<dbReference type="InterPro" id="IPR050096">
    <property type="entry name" value="Bacterial_rp_bL28"/>
</dbReference>
<dbReference type="InterPro" id="IPR037147">
    <property type="entry name" value="Ribosomal_bL28_sf"/>
</dbReference>
<accession>A0A329MK54</accession>
<dbReference type="InterPro" id="IPR034704">
    <property type="entry name" value="Ribosomal_bL28/bL31-like_sf"/>
</dbReference>
<protein>
    <recommendedName>
        <fullName evidence="4 5">Large ribosomal subunit protein bL28</fullName>
    </recommendedName>
</protein>
<dbReference type="PANTHER" id="PTHR39080:SF1">
    <property type="entry name" value="LARGE RIBOSOMAL SUBUNIT PROTEIN BL28A"/>
    <property type="match status" value="1"/>
</dbReference>
<dbReference type="SUPFAM" id="SSF143800">
    <property type="entry name" value="L28p-like"/>
    <property type="match status" value="1"/>
</dbReference>
<dbReference type="RefSeq" id="WP_113032385.1">
    <property type="nucleotide sequence ID" value="NZ_QMFB01000010.1"/>
</dbReference>
<evidence type="ECO:0000313" key="7">
    <source>
        <dbReference type="EMBL" id="RAV19958.1"/>
    </source>
</evidence>
<dbReference type="GO" id="GO:0003735">
    <property type="term" value="F:structural constituent of ribosome"/>
    <property type="evidence" value="ECO:0007669"/>
    <property type="project" value="InterPro"/>
</dbReference>
<dbReference type="Gene3D" id="2.30.170.40">
    <property type="entry name" value="Ribosomal protein L28/L24"/>
    <property type="match status" value="1"/>
</dbReference>
<keyword evidence="2 5" id="KW-0689">Ribosomal protein</keyword>
<comment type="caution">
    <text evidence="7">The sequence shown here is derived from an EMBL/GenBank/DDBJ whole genome shotgun (WGS) entry which is preliminary data.</text>
</comment>
<evidence type="ECO:0000256" key="2">
    <source>
        <dbReference type="ARBA" id="ARBA00022980"/>
    </source>
</evidence>
<evidence type="ECO:0000256" key="5">
    <source>
        <dbReference type="HAMAP-Rule" id="MF_00373"/>
    </source>
</evidence>
<dbReference type="InterPro" id="IPR001383">
    <property type="entry name" value="Ribosomal_bL28_bact-type"/>
</dbReference>
<dbReference type="GO" id="GO:0005840">
    <property type="term" value="C:ribosome"/>
    <property type="evidence" value="ECO:0007669"/>
    <property type="project" value="UniProtKB-KW"/>
</dbReference>